<dbReference type="FunFam" id="3.40.50.10420:FF:000001">
    <property type="entry name" value="Methenyltetrahydrofolate synthase domain-containing protein"/>
    <property type="match status" value="1"/>
</dbReference>
<organism evidence="4 5">
    <name type="scientific">Chrysochloris asiatica</name>
    <name type="common">Cape golden mole</name>
    <dbReference type="NCBI Taxonomy" id="185453"/>
    <lineage>
        <taxon>Eukaryota</taxon>
        <taxon>Metazoa</taxon>
        <taxon>Chordata</taxon>
        <taxon>Craniata</taxon>
        <taxon>Vertebrata</taxon>
        <taxon>Euteleostomi</taxon>
        <taxon>Mammalia</taxon>
        <taxon>Eutheria</taxon>
        <taxon>Afrotheria</taxon>
        <taxon>Chrysochloridae</taxon>
        <taxon>Chrysochlorinae</taxon>
        <taxon>Chrysochloris</taxon>
    </lineage>
</organism>
<evidence type="ECO:0000256" key="3">
    <source>
        <dbReference type="SAM" id="MobiDB-lite"/>
    </source>
</evidence>
<dbReference type="OrthoDB" id="433414at2759"/>
<keyword evidence="4" id="KW-1185">Reference proteome</keyword>
<dbReference type="GO" id="GO:0005737">
    <property type="term" value="C:cytoplasm"/>
    <property type="evidence" value="ECO:0007669"/>
    <property type="project" value="TreeGrafter"/>
</dbReference>
<reference evidence="5" key="1">
    <citation type="submission" date="2025-08" db="UniProtKB">
        <authorList>
            <consortium name="RefSeq"/>
        </authorList>
    </citation>
    <scope>IDENTIFICATION</scope>
    <source>
        <tissue evidence="5">Spleen</tissue>
    </source>
</reference>
<dbReference type="GO" id="GO:0003723">
    <property type="term" value="F:RNA binding"/>
    <property type="evidence" value="ECO:0007669"/>
    <property type="project" value="UniProtKB-KW"/>
</dbReference>
<gene>
    <name evidence="5" type="primary">MTHFSD</name>
</gene>
<dbReference type="Gene3D" id="3.30.70.330">
    <property type="match status" value="1"/>
</dbReference>
<evidence type="ECO:0000256" key="2">
    <source>
        <dbReference type="ARBA" id="ARBA00022884"/>
    </source>
</evidence>
<dbReference type="SUPFAM" id="SSF100950">
    <property type="entry name" value="NagB/RpiA/CoA transferase-like"/>
    <property type="match status" value="1"/>
</dbReference>
<dbReference type="AlphaFoldDB" id="A0A9B0WMJ0"/>
<evidence type="ECO:0000313" key="4">
    <source>
        <dbReference type="Proteomes" id="UP000504623"/>
    </source>
</evidence>
<dbReference type="PANTHER" id="PTHR13017">
    <property type="entry name" value="5-FORMYLTETRAHYDROFOLATE CYCLO-LIGASE-RELATED"/>
    <property type="match status" value="1"/>
</dbReference>
<evidence type="ECO:0000313" key="5">
    <source>
        <dbReference type="RefSeq" id="XP_006860342.1"/>
    </source>
</evidence>
<sequence>MEPKAGVTKQDIREQIWDYMESNNLADFPRPVHHRIPNFKGSLVACQNVRELEVFARTRELKVDPDKPLEGVRLLALQSHKTLLVPTPRLRTGLFNKIVPPPGARKDILRKCATSQGVRDYSVPIGLDAKVLVDLIVVGSVAVSEQGWRIGKGEGFADLEYAMMVSMEAVRDETPVVTVVHDCQVVDIPEGLVEDHDLTVDYVLTPTRVIKTGCQRPRPKGIMWCKIRPEVLQRIPVLRSLRWREQQAGKDVTLWGQQQRHEASPDATQRPWDVPQDVLQPAKGPVPTAHSRQHRGRSPPTITATVCVEGLPAGTRVGQLKRILQEHQATPLRLTWQGPRRPALLGYRDAAEAERVVTCLQDLHLGTSTLQVELGSSGGTERTGRARQGDRKNGQSQAGGQ</sequence>
<dbReference type="InterPro" id="IPR037171">
    <property type="entry name" value="NagB/RpiA_transferase-like"/>
</dbReference>
<feature type="compositionally biased region" description="Basic and acidic residues" evidence="3">
    <location>
        <begin position="382"/>
        <end position="393"/>
    </location>
</feature>
<dbReference type="PANTHER" id="PTHR13017:SF0">
    <property type="entry name" value="METHENYLTETRAHYDROFOLATE SYNTHASE DOMAIN-CONTAINING PROTEIN"/>
    <property type="match status" value="1"/>
</dbReference>
<feature type="region of interest" description="Disordered" evidence="3">
    <location>
        <begin position="373"/>
        <end position="401"/>
    </location>
</feature>
<accession>A0A9B0WMJ0</accession>
<dbReference type="Proteomes" id="UP000504623">
    <property type="component" value="Unplaced"/>
</dbReference>
<dbReference type="InterPro" id="IPR024185">
    <property type="entry name" value="FTHF_cligase-like_sf"/>
</dbReference>
<dbReference type="Pfam" id="PF01812">
    <property type="entry name" value="5-FTHF_cyc-lig"/>
    <property type="match status" value="1"/>
</dbReference>
<dbReference type="InterPro" id="IPR035979">
    <property type="entry name" value="RBD_domain_sf"/>
</dbReference>
<dbReference type="GeneID" id="102830063"/>
<protein>
    <recommendedName>
        <fullName evidence="1">Methenyltetrahydrofolate synthase domain-containing protein</fullName>
    </recommendedName>
</protein>
<dbReference type="RefSeq" id="XP_006860342.1">
    <property type="nucleotide sequence ID" value="XM_006860280.1"/>
</dbReference>
<keyword evidence="2" id="KW-0694">RNA-binding</keyword>
<feature type="region of interest" description="Disordered" evidence="3">
    <location>
        <begin position="254"/>
        <end position="273"/>
    </location>
</feature>
<dbReference type="InterPro" id="IPR012677">
    <property type="entry name" value="Nucleotide-bd_a/b_plait_sf"/>
</dbReference>
<dbReference type="CTD" id="64779"/>
<name>A0A9B0WMJ0_CHRAS</name>
<evidence type="ECO:0000256" key="1">
    <source>
        <dbReference type="ARBA" id="ARBA00015518"/>
    </source>
</evidence>
<proteinExistence type="predicted"/>
<dbReference type="Gene3D" id="3.40.50.10420">
    <property type="entry name" value="NagB/RpiA/CoA transferase-like"/>
    <property type="match status" value="1"/>
</dbReference>
<dbReference type="SUPFAM" id="SSF54928">
    <property type="entry name" value="RNA-binding domain, RBD"/>
    <property type="match status" value="1"/>
</dbReference>
<dbReference type="InterPro" id="IPR002698">
    <property type="entry name" value="FTHF_cligase"/>
</dbReference>